<dbReference type="PRINTS" id="PR00413">
    <property type="entry name" value="HADHALOGNASE"/>
</dbReference>
<evidence type="ECO:0000313" key="4">
    <source>
        <dbReference type="EMBL" id="CAL5223816.1"/>
    </source>
</evidence>
<keyword evidence="5" id="KW-1185">Reference proteome</keyword>
<dbReference type="Gene3D" id="3.40.50.1000">
    <property type="entry name" value="HAD superfamily/HAD-like"/>
    <property type="match status" value="1"/>
</dbReference>
<reference evidence="4 5" key="1">
    <citation type="submission" date="2024-06" db="EMBL/GenBank/DDBJ databases">
        <authorList>
            <person name="Kraege A."/>
            <person name="Thomma B."/>
        </authorList>
    </citation>
    <scope>NUCLEOTIDE SEQUENCE [LARGE SCALE GENOMIC DNA]</scope>
</reference>
<dbReference type="Gene3D" id="1.20.120.710">
    <property type="entry name" value="Haloacid dehalogenase hydrolase-like domain"/>
    <property type="match status" value="1"/>
</dbReference>
<dbReference type="EMBL" id="CAXHTA020000009">
    <property type="protein sequence ID" value="CAL5223816.1"/>
    <property type="molecule type" value="Genomic_DNA"/>
</dbReference>
<name>A0ABP1FVA0_9CHLO</name>
<dbReference type="Proteomes" id="UP001497392">
    <property type="component" value="Unassembled WGS sequence"/>
</dbReference>
<dbReference type="InterPro" id="IPR006439">
    <property type="entry name" value="HAD-SF_hydro_IA"/>
</dbReference>
<dbReference type="InterPro" id="IPR023214">
    <property type="entry name" value="HAD_sf"/>
</dbReference>
<organism evidence="4 5">
    <name type="scientific">Coccomyxa viridis</name>
    <dbReference type="NCBI Taxonomy" id="1274662"/>
    <lineage>
        <taxon>Eukaryota</taxon>
        <taxon>Viridiplantae</taxon>
        <taxon>Chlorophyta</taxon>
        <taxon>core chlorophytes</taxon>
        <taxon>Trebouxiophyceae</taxon>
        <taxon>Trebouxiophyceae incertae sedis</taxon>
        <taxon>Coccomyxaceae</taxon>
        <taxon>Coccomyxa</taxon>
    </lineage>
</organism>
<dbReference type="SFLD" id="SFLDG01129">
    <property type="entry name" value="C1.5:_HAD__Beta-PGM__Phosphata"/>
    <property type="match status" value="1"/>
</dbReference>
<dbReference type="NCBIfam" id="TIGR01549">
    <property type="entry name" value="HAD-SF-IA-v1"/>
    <property type="match status" value="1"/>
</dbReference>
<comment type="caution">
    <text evidence="4">The sequence shown here is derived from an EMBL/GenBank/DDBJ whole genome shotgun (WGS) entry which is preliminary data.</text>
</comment>
<dbReference type="Pfam" id="PF00702">
    <property type="entry name" value="Hydrolase"/>
    <property type="match status" value="1"/>
</dbReference>
<gene>
    <name evidence="4" type="primary">g6387</name>
    <name evidence="4" type="ORF">VP750_LOCUS5475</name>
</gene>
<dbReference type="InterPro" id="IPR051400">
    <property type="entry name" value="HAD-like_hydrolase"/>
</dbReference>
<protein>
    <submittedName>
        <fullName evidence="4">G6387 protein</fullName>
    </submittedName>
</protein>
<keyword evidence="3" id="KW-0460">Magnesium</keyword>
<keyword evidence="2" id="KW-0378">Hydrolase</keyword>
<dbReference type="PANTHER" id="PTHR46470">
    <property type="entry name" value="N-ACYLNEURAMINATE-9-PHOSPHATASE"/>
    <property type="match status" value="1"/>
</dbReference>
<accession>A0ABP1FVA0</accession>
<evidence type="ECO:0000313" key="5">
    <source>
        <dbReference type="Proteomes" id="UP001497392"/>
    </source>
</evidence>
<evidence type="ECO:0000256" key="1">
    <source>
        <dbReference type="ARBA" id="ARBA00001946"/>
    </source>
</evidence>
<dbReference type="SFLD" id="SFLDS00003">
    <property type="entry name" value="Haloacid_Dehalogenase"/>
    <property type="match status" value="1"/>
</dbReference>
<sequence>MSHQLGRIKAIFMDMDDTLVMTGDADLKAYTDVVALAKQLHAQVNAPKLLEAWKQLFLKAPWDPTHKVPVNEWRSGLWKQALQSLGIEKPQMAEALQERFRASRLEHFALDNGVKEMVADLRQQGYKVLIITNGHAEIQRGKLRQLHAVEHFDGIIVGGEEIKAGRAEKPATSIFLKACEMAGCTPDEAIHIGDSLPADVQGAINAKLAAAILVNRWHKALPRAGPYPTHIVEHVTELPRILKALQAT</sequence>
<proteinExistence type="predicted"/>
<comment type="cofactor">
    <cofactor evidence="1">
        <name>Mg(2+)</name>
        <dbReference type="ChEBI" id="CHEBI:18420"/>
    </cofactor>
</comment>
<evidence type="ECO:0000256" key="3">
    <source>
        <dbReference type="ARBA" id="ARBA00022842"/>
    </source>
</evidence>
<evidence type="ECO:0000256" key="2">
    <source>
        <dbReference type="ARBA" id="ARBA00022801"/>
    </source>
</evidence>
<dbReference type="PANTHER" id="PTHR46470:SF3">
    <property type="entry name" value="N-ACYLNEURAMINATE-9-PHOSPHATASE"/>
    <property type="match status" value="1"/>
</dbReference>
<dbReference type="SUPFAM" id="SSF56784">
    <property type="entry name" value="HAD-like"/>
    <property type="match status" value="1"/>
</dbReference>
<dbReference type="InterPro" id="IPR036412">
    <property type="entry name" value="HAD-like_sf"/>
</dbReference>